<evidence type="ECO:0000256" key="2">
    <source>
        <dbReference type="ARBA" id="ARBA00012513"/>
    </source>
</evidence>
<evidence type="ECO:0000313" key="16">
    <source>
        <dbReference type="EMBL" id="KAK7683853.1"/>
    </source>
</evidence>
<dbReference type="GO" id="GO:0070059">
    <property type="term" value="P:intrinsic apoptotic signaling pathway in response to endoplasmic reticulum stress"/>
    <property type="evidence" value="ECO:0007669"/>
    <property type="project" value="TreeGrafter"/>
</dbReference>
<organism evidence="16 17">
    <name type="scientific">Cerrena zonata</name>
    <dbReference type="NCBI Taxonomy" id="2478898"/>
    <lineage>
        <taxon>Eukaryota</taxon>
        <taxon>Fungi</taxon>
        <taxon>Dikarya</taxon>
        <taxon>Basidiomycota</taxon>
        <taxon>Agaricomycotina</taxon>
        <taxon>Agaricomycetes</taxon>
        <taxon>Polyporales</taxon>
        <taxon>Cerrenaceae</taxon>
        <taxon>Cerrena</taxon>
    </lineage>
</organism>
<dbReference type="GO" id="GO:0036498">
    <property type="term" value="P:IRE1-mediated unfolded protein response"/>
    <property type="evidence" value="ECO:0007669"/>
    <property type="project" value="TreeGrafter"/>
</dbReference>
<comment type="caution">
    <text evidence="16">The sequence shown here is derived from an EMBL/GenBank/DDBJ whole genome shotgun (WGS) entry which is preliminary data.</text>
</comment>
<dbReference type="InterPro" id="IPR045133">
    <property type="entry name" value="IRE1/2-like"/>
</dbReference>
<dbReference type="PANTHER" id="PTHR13954:SF6">
    <property type="entry name" value="NON-SPECIFIC SERINE_THREONINE PROTEIN KINASE"/>
    <property type="match status" value="1"/>
</dbReference>
<keyword evidence="3" id="KW-0723">Serine/threonine-protein kinase</keyword>
<dbReference type="GO" id="GO:0016787">
    <property type="term" value="F:hydrolase activity"/>
    <property type="evidence" value="ECO:0007669"/>
    <property type="project" value="UniProtKB-KW"/>
</dbReference>
<dbReference type="GO" id="GO:0004521">
    <property type="term" value="F:RNA endonuclease activity"/>
    <property type="evidence" value="ECO:0007669"/>
    <property type="project" value="InterPro"/>
</dbReference>
<evidence type="ECO:0000256" key="7">
    <source>
        <dbReference type="ARBA" id="ARBA00022741"/>
    </source>
</evidence>
<keyword evidence="11" id="KW-1133">Transmembrane helix</keyword>
<evidence type="ECO:0000259" key="15">
    <source>
        <dbReference type="PROSITE" id="PS51392"/>
    </source>
</evidence>
<dbReference type="FunFam" id="1.20.1440.180:FF:000002">
    <property type="entry name" value="Serine/threonine-protein kinase/endoribonuclease IRE1"/>
    <property type="match status" value="1"/>
</dbReference>
<comment type="catalytic activity">
    <reaction evidence="13">
        <text>L-threonyl-[protein] + ATP = O-phospho-L-threonyl-[protein] + ADP + H(+)</text>
        <dbReference type="Rhea" id="RHEA:46608"/>
        <dbReference type="Rhea" id="RHEA-COMP:11060"/>
        <dbReference type="Rhea" id="RHEA-COMP:11605"/>
        <dbReference type="ChEBI" id="CHEBI:15378"/>
        <dbReference type="ChEBI" id="CHEBI:30013"/>
        <dbReference type="ChEBI" id="CHEBI:30616"/>
        <dbReference type="ChEBI" id="CHEBI:61977"/>
        <dbReference type="ChEBI" id="CHEBI:456216"/>
        <dbReference type="EC" id="2.7.11.1"/>
    </reaction>
    <physiologicalReaction direction="left-to-right" evidence="13">
        <dbReference type="Rhea" id="RHEA:46609"/>
    </physiologicalReaction>
</comment>
<keyword evidence="4" id="KW-0808">Transferase</keyword>
<keyword evidence="12" id="KW-0472">Membrane</keyword>
<dbReference type="Gene3D" id="1.20.1440.180">
    <property type="entry name" value="KEN domain"/>
    <property type="match status" value="1"/>
</dbReference>
<dbReference type="Pfam" id="PF06479">
    <property type="entry name" value="Ribonuc_2-5A"/>
    <property type="match status" value="1"/>
</dbReference>
<evidence type="ECO:0000256" key="11">
    <source>
        <dbReference type="ARBA" id="ARBA00022989"/>
    </source>
</evidence>
<evidence type="ECO:0000256" key="12">
    <source>
        <dbReference type="ARBA" id="ARBA00023136"/>
    </source>
</evidence>
<gene>
    <name evidence="16" type="ORF">QCA50_013231</name>
</gene>
<sequence>MMLDGLERFGEEGSEGVDLITKMLSPEAPHRPDTSTILLHPYFWDAGKRLNFLQDASDRFEIMCRDPRDANLVELERGAYDVVGADWNARLDKFFIENLGKFRKYDGKSVQDLLRALRNKKHHYQDLPDNVKRQVGPMPEGFLSYFTRRFPRLFLHVHSVISESSLKSESMFRTYFELAD</sequence>
<dbReference type="SMART" id="SM00580">
    <property type="entry name" value="PUG"/>
    <property type="match status" value="1"/>
</dbReference>
<comment type="subcellular location">
    <subcellularLocation>
        <location evidence="1">Membrane</location>
        <topology evidence="1">Single-pass type I membrane protein</topology>
    </subcellularLocation>
</comment>
<name>A0AAW0G1Q9_9APHY</name>
<evidence type="ECO:0000256" key="3">
    <source>
        <dbReference type="ARBA" id="ARBA00022527"/>
    </source>
</evidence>
<feature type="domain" description="KEN" evidence="15">
    <location>
        <begin position="46"/>
        <end position="178"/>
    </location>
</feature>
<dbReference type="InterPro" id="IPR038357">
    <property type="entry name" value="KEN_sf"/>
</dbReference>
<dbReference type="AlphaFoldDB" id="A0AAW0G1Q9"/>
<keyword evidence="6" id="KW-0732">Signal</keyword>
<evidence type="ECO:0000313" key="17">
    <source>
        <dbReference type="Proteomes" id="UP001385951"/>
    </source>
</evidence>
<dbReference type="GO" id="GO:0051082">
    <property type="term" value="F:unfolded protein binding"/>
    <property type="evidence" value="ECO:0007669"/>
    <property type="project" value="TreeGrafter"/>
</dbReference>
<dbReference type="Proteomes" id="UP001385951">
    <property type="component" value="Unassembled WGS sequence"/>
</dbReference>
<evidence type="ECO:0000256" key="9">
    <source>
        <dbReference type="ARBA" id="ARBA00022801"/>
    </source>
</evidence>
<evidence type="ECO:0000256" key="1">
    <source>
        <dbReference type="ARBA" id="ARBA00004479"/>
    </source>
</evidence>
<dbReference type="InterPro" id="IPR010513">
    <property type="entry name" value="KEN_dom"/>
</dbReference>
<dbReference type="GO" id="GO:0005524">
    <property type="term" value="F:ATP binding"/>
    <property type="evidence" value="ECO:0007669"/>
    <property type="project" value="UniProtKB-KW"/>
</dbReference>
<proteinExistence type="predicted"/>
<protein>
    <recommendedName>
        <fullName evidence="2">non-specific serine/threonine protein kinase</fullName>
        <ecNumber evidence="2">2.7.11.1</ecNumber>
    </recommendedName>
</protein>
<keyword evidence="10" id="KW-0067">ATP-binding</keyword>
<comment type="catalytic activity">
    <reaction evidence="14">
        <text>L-seryl-[protein] + ATP = O-phospho-L-seryl-[protein] + ADP + H(+)</text>
        <dbReference type="Rhea" id="RHEA:17989"/>
        <dbReference type="Rhea" id="RHEA-COMP:9863"/>
        <dbReference type="Rhea" id="RHEA-COMP:11604"/>
        <dbReference type="ChEBI" id="CHEBI:15378"/>
        <dbReference type="ChEBI" id="CHEBI:29999"/>
        <dbReference type="ChEBI" id="CHEBI:30616"/>
        <dbReference type="ChEBI" id="CHEBI:83421"/>
        <dbReference type="ChEBI" id="CHEBI:456216"/>
        <dbReference type="EC" id="2.7.11.1"/>
    </reaction>
    <physiologicalReaction direction="left-to-right" evidence="14">
        <dbReference type="Rhea" id="RHEA:17990"/>
    </physiologicalReaction>
</comment>
<keyword evidence="9" id="KW-0378">Hydrolase</keyword>
<dbReference type="CDD" id="cd10422">
    <property type="entry name" value="RNase_Ire1"/>
    <property type="match status" value="1"/>
</dbReference>
<keyword evidence="8" id="KW-0418">Kinase</keyword>
<evidence type="ECO:0000256" key="13">
    <source>
        <dbReference type="ARBA" id="ARBA00048659"/>
    </source>
</evidence>
<dbReference type="PROSITE" id="PS51392">
    <property type="entry name" value="KEN"/>
    <property type="match status" value="1"/>
</dbReference>
<evidence type="ECO:0000256" key="5">
    <source>
        <dbReference type="ARBA" id="ARBA00022692"/>
    </source>
</evidence>
<evidence type="ECO:0000256" key="8">
    <source>
        <dbReference type="ARBA" id="ARBA00022777"/>
    </source>
</evidence>
<keyword evidence="17" id="KW-1185">Reference proteome</keyword>
<dbReference type="PANTHER" id="PTHR13954">
    <property type="entry name" value="IRE1-RELATED"/>
    <property type="match status" value="1"/>
</dbReference>
<accession>A0AAW0G1Q9</accession>
<evidence type="ECO:0000256" key="4">
    <source>
        <dbReference type="ARBA" id="ARBA00022679"/>
    </source>
</evidence>
<keyword evidence="7" id="KW-0547">Nucleotide-binding</keyword>
<evidence type="ECO:0000256" key="10">
    <source>
        <dbReference type="ARBA" id="ARBA00022840"/>
    </source>
</evidence>
<evidence type="ECO:0000256" key="6">
    <source>
        <dbReference type="ARBA" id="ARBA00022729"/>
    </source>
</evidence>
<reference evidence="16 17" key="1">
    <citation type="submission" date="2022-09" db="EMBL/GenBank/DDBJ databases">
        <authorList>
            <person name="Palmer J.M."/>
        </authorList>
    </citation>
    <scope>NUCLEOTIDE SEQUENCE [LARGE SCALE GENOMIC DNA]</scope>
    <source>
        <strain evidence="16 17">DSM 7382</strain>
    </source>
</reference>
<dbReference type="EMBL" id="JASBNA010000029">
    <property type="protein sequence ID" value="KAK7683853.1"/>
    <property type="molecule type" value="Genomic_DNA"/>
</dbReference>
<dbReference type="GO" id="GO:0006397">
    <property type="term" value="P:mRNA processing"/>
    <property type="evidence" value="ECO:0007669"/>
    <property type="project" value="InterPro"/>
</dbReference>
<evidence type="ECO:0000256" key="14">
    <source>
        <dbReference type="ARBA" id="ARBA00048977"/>
    </source>
</evidence>
<dbReference type="GO" id="GO:0004674">
    <property type="term" value="F:protein serine/threonine kinase activity"/>
    <property type="evidence" value="ECO:0007669"/>
    <property type="project" value="UniProtKB-KW"/>
</dbReference>
<dbReference type="EC" id="2.7.11.1" evidence="2"/>
<dbReference type="GO" id="GO:1990604">
    <property type="term" value="C:IRE1-TRAF2-ASK1 complex"/>
    <property type="evidence" value="ECO:0007669"/>
    <property type="project" value="TreeGrafter"/>
</dbReference>
<keyword evidence="5" id="KW-0812">Transmembrane</keyword>